<feature type="domain" description="Reverse transcriptase" evidence="1">
    <location>
        <begin position="47"/>
        <end position="147"/>
    </location>
</feature>
<dbReference type="InterPro" id="IPR052343">
    <property type="entry name" value="Retrotransposon-Effector_Assoc"/>
</dbReference>
<evidence type="ECO:0000313" key="2">
    <source>
        <dbReference type="EMBL" id="KAK2647287.1"/>
    </source>
</evidence>
<dbReference type="Proteomes" id="UP001280121">
    <property type="component" value="Unassembled WGS sequence"/>
</dbReference>
<accession>A0AAD9U3R4</accession>
<dbReference type="PANTHER" id="PTHR46890">
    <property type="entry name" value="NON-LTR RETROLELEMENT REVERSE TRANSCRIPTASE-LIKE PROTEIN-RELATED"/>
    <property type="match status" value="1"/>
</dbReference>
<reference evidence="2" key="1">
    <citation type="journal article" date="2023" name="Plant J.">
        <title>Genome sequences and population genomics provide insights into the demographic history, inbreeding, and mutation load of two 'living fossil' tree species of Dipteronia.</title>
        <authorList>
            <person name="Feng Y."/>
            <person name="Comes H.P."/>
            <person name="Chen J."/>
            <person name="Zhu S."/>
            <person name="Lu R."/>
            <person name="Zhang X."/>
            <person name="Li P."/>
            <person name="Qiu J."/>
            <person name="Olsen K.M."/>
            <person name="Qiu Y."/>
        </authorList>
    </citation>
    <scope>NUCLEOTIDE SEQUENCE</scope>
    <source>
        <strain evidence="2">KIB01</strain>
    </source>
</reference>
<evidence type="ECO:0000259" key="1">
    <source>
        <dbReference type="Pfam" id="PF00078"/>
    </source>
</evidence>
<comment type="caution">
    <text evidence="2">The sequence shown here is derived from an EMBL/GenBank/DDBJ whole genome shotgun (WGS) entry which is preliminary data.</text>
</comment>
<evidence type="ECO:0000313" key="3">
    <source>
        <dbReference type="Proteomes" id="UP001280121"/>
    </source>
</evidence>
<dbReference type="EMBL" id="JANJYI010000005">
    <property type="protein sequence ID" value="KAK2647287.1"/>
    <property type="molecule type" value="Genomic_DNA"/>
</dbReference>
<dbReference type="InterPro" id="IPR043502">
    <property type="entry name" value="DNA/RNA_pol_sf"/>
</dbReference>
<organism evidence="2 3">
    <name type="scientific">Dipteronia dyeriana</name>
    <dbReference type="NCBI Taxonomy" id="168575"/>
    <lineage>
        <taxon>Eukaryota</taxon>
        <taxon>Viridiplantae</taxon>
        <taxon>Streptophyta</taxon>
        <taxon>Embryophyta</taxon>
        <taxon>Tracheophyta</taxon>
        <taxon>Spermatophyta</taxon>
        <taxon>Magnoliopsida</taxon>
        <taxon>eudicotyledons</taxon>
        <taxon>Gunneridae</taxon>
        <taxon>Pentapetalae</taxon>
        <taxon>rosids</taxon>
        <taxon>malvids</taxon>
        <taxon>Sapindales</taxon>
        <taxon>Sapindaceae</taxon>
        <taxon>Hippocastanoideae</taxon>
        <taxon>Acereae</taxon>
        <taxon>Dipteronia</taxon>
    </lineage>
</organism>
<proteinExistence type="predicted"/>
<keyword evidence="3" id="KW-1185">Reference proteome</keyword>
<gene>
    <name evidence="2" type="ORF">Ddye_014776</name>
</gene>
<name>A0AAD9U3R4_9ROSI</name>
<protein>
    <recommendedName>
        <fullName evidence="1">Reverse transcriptase domain-containing protein</fullName>
    </recommendedName>
</protein>
<dbReference type="AlphaFoldDB" id="A0AAD9U3R4"/>
<dbReference type="InterPro" id="IPR000477">
    <property type="entry name" value="RT_dom"/>
</dbReference>
<sequence>MEGLLVLFYQKFWDLVGTSVTTECLRCLNDRGSVEAVNKTLMVLIPKVKSPEYITEFRPISLCNVIYKIVAKALANRLRLVLDEVISKSQIAFIPERVIGDNAIIGFECLHVLRHRKRKAGSFTLKLDMSKVYDRVEWVFLEKMMLKLGFLDK</sequence>
<dbReference type="Pfam" id="PF00078">
    <property type="entry name" value="RVT_1"/>
    <property type="match status" value="1"/>
</dbReference>
<dbReference type="PANTHER" id="PTHR46890:SF48">
    <property type="entry name" value="RNA-DIRECTED DNA POLYMERASE"/>
    <property type="match status" value="1"/>
</dbReference>
<dbReference type="SUPFAM" id="SSF56672">
    <property type="entry name" value="DNA/RNA polymerases"/>
    <property type="match status" value="1"/>
</dbReference>